<gene>
    <name evidence="8" type="ORF">A4A59_27030</name>
</gene>
<feature type="region of interest" description="Disordered" evidence="6">
    <location>
        <begin position="98"/>
        <end position="122"/>
    </location>
</feature>
<comment type="function">
    <text evidence="1">Could be a virulence factor.</text>
</comment>
<dbReference type="InterPro" id="IPR025202">
    <property type="entry name" value="PLD-like_dom"/>
</dbReference>
<dbReference type="GO" id="GO:0006793">
    <property type="term" value="P:phosphorus metabolic process"/>
    <property type="evidence" value="ECO:0007669"/>
    <property type="project" value="UniProtKB-ARBA"/>
</dbReference>
<organism evidence="8">
    <name type="scientific">Rhizobium leguminosarum</name>
    <dbReference type="NCBI Taxonomy" id="384"/>
    <lineage>
        <taxon>Bacteria</taxon>
        <taxon>Pseudomonadati</taxon>
        <taxon>Pseudomonadota</taxon>
        <taxon>Alphaproteobacteria</taxon>
        <taxon>Hyphomicrobiales</taxon>
        <taxon>Rhizobiaceae</taxon>
        <taxon>Rhizobium/Agrobacterium group</taxon>
        <taxon>Rhizobium</taxon>
    </lineage>
</organism>
<dbReference type="GO" id="GO:0003824">
    <property type="term" value="F:catalytic activity"/>
    <property type="evidence" value="ECO:0007669"/>
    <property type="project" value="InterPro"/>
</dbReference>
<evidence type="ECO:0000256" key="5">
    <source>
        <dbReference type="ARBA" id="ARBA00029594"/>
    </source>
</evidence>
<dbReference type="AlphaFoldDB" id="A0A154ID78"/>
<comment type="caution">
    <text evidence="8">The sequence shown here is derived from an EMBL/GenBank/DDBJ whole genome shotgun (WGS) entry which is preliminary data.</text>
</comment>
<name>A0A154ID78_RHILE</name>
<keyword evidence="4" id="KW-0964">Secreted</keyword>
<evidence type="ECO:0000256" key="3">
    <source>
        <dbReference type="ARBA" id="ARBA00018392"/>
    </source>
</evidence>
<dbReference type="GO" id="GO:0005576">
    <property type="term" value="C:extracellular region"/>
    <property type="evidence" value="ECO:0007669"/>
    <property type="project" value="UniProtKB-SubCell"/>
</dbReference>
<feature type="domain" description="PLD phosphodiesterase" evidence="7">
    <location>
        <begin position="27"/>
        <end position="58"/>
    </location>
</feature>
<evidence type="ECO:0000259" key="7">
    <source>
        <dbReference type="PROSITE" id="PS50035"/>
    </source>
</evidence>
<protein>
    <recommendedName>
        <fullName evidence="3">Phospholipase D</fullName>
    </recommendedName>
    <alternativeName>
        <fullName evidence="5">Choline phosphatase</fullName>
    </alternativeName>
</protein>
<dbReference type="Gene3D" id="3.30.870.10">
    <property type="entry name" value="Endonuclease Chain A"/>
    <property type="match status" value="1"/>
</dbReference>
<dbReference type="SUPFAM" id="SSF56024">
    <property type="entry name" value="Phospholipase D/nuclease"/>
    <property type="match status" value="1"/>
</dbReference>
<dbReference type="EMBL" id="LVYU01000114">
    <property type="protein sequence ID" value="KZA98536.1"/>
    <property type="molecule type" value="Genomic_DNA"/>
</dbReference>
<evidence type="ECO:0000256" key="2">
    <source>
        <dbReference type="ARBA" id="ARBA00004613"/>
    </source>
</evidence>
<accession>A0A154ID78</accession>
<comment type="subcellular location">
    <subcellularLocation>
        <location evidence="2">Secreted</location>
    </subcellularLocation>
</comment>
<dbReference type="InterPro" id="IPR001736">
    <property type="entry name" value="PLipase_D/transphosphatidylase"/>
</dbReference>
<sequence length="139" mass="16016">MLLSSIRRDWSANPMREMLAGVDGNQRGTRMHHKFVVLDFDKPTARVYLGSYNFSNPADDENGENLVVVRDRTVATSYMIEALKMYDHYIFRVASEGSDGPARPLELKRPPQPGGTPWFERDWTDPIRARDRELFARAE</sequence>
<reference evidence="8" key="1">
    <citation type="submission" date="2016-03" db="EMBL/GenBank/DDBJ databases">
        <title>Microsymbionts genomes from the relict species Vavilovia formosa.</title>
        <authorList>
            <person name="Chirak E."/>
            <person name="Kimeklis A."/>
            <person name="Kopat V."/>
            <person name="Andronov E."/>
        </authorList>
    </citation>
    <scope>NUCLEOTIDE SEQUENCE [LARGE SCALE GENOMIC DNA]</scope>
    <source>
        <strain evidence="8">Vaf12</strain>
    </source>
</reference>
<evidence type="ECO:0000313" key="8">
    <source>
        <dbReference type="EMBL" id="KZA98536.1"/>
    </source>
</evidence>
<evidence type="ECO:0000256" key="4">
    <source>
        <dbReference type="ARBA" id="ARBA00022525"/>
    </source>
</evidence>
<evidence type="ECO:0000256" key="1">
    <source>
        <dbReference type="ARBA" id="ARBA00003145"/>
    </source>
</evidence>
<dbReference type="PROSITE" id="PS50035">
    <property type="entry name" value="PLD"/>
    <property type="match status" value="1"/>
</dbReference>
<proteinExistence type="predicted"/>
<dbReference type="Pfam" id="PF13091">
    <property type="entry name" value="PLDc_2"/>
    <property type="match status" value="1"/>
</dbReference>
<evidence type="ECO:0000256" key="6">
    <source>
        <dbReference type="SAM" id="MobiDB-lite"/>
    </source>
</evidence>